<evidence type="ECO:0000313" key="2">
    <source>
        <dbReference type="Proteomes" id="UP000005239"/>
    </source>
</evidence>
<dbReference type="Proteomes" id="UP000005239">
    <property type="component" value="Unassembled WGS sequence"/>
</dbReference>
<keyword evidence="2" id="KW-1185">Reference proteome</keyword>
<evidence type="ECO:0000313" key="1">
    <source>
        <dbReference type="EnsemblMetazoa" id="PPA44615.1"/>
    </source>
</evidence>
<sequence length="147" mass="15563">MISQPQASILRAEEQHPRSILMQGRNNNNCILTDGTFVSSVTLRLMADVRLVGDFGGGDLAATAALGSRIILFRALVSGTSLYSCLGGLLPDWNCTEPEEKEDDGFEWDGASSGLWLSARSSVVSNGARGHRSATDGGGSGMLKMKT</sequence>
<reference evidence="1" key="2">
    <citation type="submission" date="2022-06" db="UniProtKB">
        <authorList>
            <consortium name="EnsemblMetazoa"/>
        </authorList>
    </citation>
    <scope>IDENTIFICATION</scope>
    <source>
        <strain evidence="1">PS312</strain>
    </source>
</reference>
<protein>
    <submittedName>
        <fullName evidence="1">Uncharacterized protein</fullName>
    </submittedName>
</protein>
<accession>A0A2A6BB11</accession>
<accession>A0A8R1Z686</accession>
<dbReference type="AlphaFoldDB" id="A0A2A6BB11"/>
<name>A0A2A6BB11_PRIPA</name>
<dbReference type="EnsemblMetazoa" id="PPA44615.1">
    <property type="protein sequence ID" value="PPA44615.1"/>
    <property type="gene ID" value="WBGene00282984"/>
</dbReference>
<proteinExistence type="predicted"/>
<reference evidence="2" key="1">
    <citation type="journal article" date="2008" name="Nat. Genet.">
        <title>The Pristionchus pacificus genome provides a unique perspective on nematode lifestyle and parasitism.</title>
        <authorList>
            <person name="Dieterich C."/>
            <person name="Clifton S.W."/>
            <person name="Schuster L.N."/>
            <person name="Chinwalla A."/>
            <person name="Delehaunty K."/>
            <person name="Dinkelacker I."/>
            <person name="Fulton L."/>
            <person name="Fulton R."/>
            <person name="Godfrey J."/>
            <person name="Minx P."/>
            <person name="Mitreva M."/>
            <person name="Roeseler W."/>
            <person name="Tian H."/>
            <person name="Witte H."/>
            <person name="Yang S.P."/>
            <person name="Wilson R.K."/>
            <person name="Sommer R.J."/>
        </authorList>
    </citation>
    <scope>NUCLEOTIDE SEQUENCE [LARGE SCALE GENOMIC DNA]</scope>
    <source>
        <strain evidence="2">PS312</strain>
    </source>
</reference>
<gene>
    <name evidence="1" type="primary">WBGene00282984</name>
</gene>
<organism evidence="1 2">
    <name type="scientific">Pristionchus pacificus</name>
    <name type="common">Parasitic nematode worm</name>
    <dbReference type="NCBI Taxonomy" id="54126"/>
    <lineage>
        <taxon>Eukaryota</taxon>
        <taxon>Metazoa</taxon>
        <taxon>Ecdysozoa</taxon>
        <taxon>Nematoda</taxon>
        <taxon>Chromadorea</taxon>
        <taxon>Rhabditida</taxon>
        <taxon>Rhabditina</taxon>
        <taxon>Diplogasteromorpha</taxon>
        <taxon>Diplogasteroidea</taxon>
        <taxon>Neodiplogasteridae</taxon>
        <taxon>Pristionchus</taxon>
    </lineage>
</organism>